<feature type="domain" description="Reverse transcriptase/retrotransposon-derived protein RNase H-like" evidence="2">
    <location>
        <begin position="98"/>
        <end position="147"/>
    </location>
</feature>
<evidence type="ECO:0000256" key="1">
    <source>
        <dbReference type="SAM" id="MobiDB-lite"/>
    </source>
</evidence>
<dbReference type="SUPFAM" id="SSF56672">
    <property type="entry name" value="DNA/RNA polymerases"/>
    <property type="match status" value="1"/>
</dbReference>
<gene>
    <name evidence="3" type="ORF">CB5_LOCUS20350</name>
</gene>
<dbReference type="InterPro" id="IPR043128">
    <property type="entry name" value="Rev_trsase/Diguanyl_cyclase"/>
</dbReference>
<dbReference type="InterPro" id="IPR041577">
    <property type="entry name" value="RT_RNaseH_2"/>
</dbReference>
<evidence type="ECO:0000259" key="2">
    <source>
        <dbReference type="Pfam" id="PF17919"/>
    </source>
</evidence>
<dbReference type="InterPro" id="IPR043502">
    <property type="entry name" value="DNA/RNA_pol_sf"/>
</dbReference>
<dbReference type="PANTHER" id="PTHR33064">
    <property type="entry name" value="POL PROTEIN"/>
    <property type="match status" value="1"/>
</dbReference>
<dbReference type="InterPro" id="IPR051320">
    <property type="entry name" value="Viral_Replic_Matur_Polypro"/>
</dbReference>
<protein>
    <recommendedName>
        <fullName evidence="2">Reverse transcriptase/retrotransposon-derived protein RNase H-like domain-containing protein</fullName>
    </recommendedName>
</protein>
<dbReference type="Pfam" id="PF17919">
    <property type="entry name" value="RT_RNaseH_2"/>
    <property type="match status" value="1"/>
</dbReference>
<dbReference type="Gene3D" id="3.30.70.270">
    <property type="match status" value="1"/>
</dbReference>
<dbReference type="EMBL" id="LR862131">
    <property type="protein sequence ID" value="CAD1837139.1"/>
    <property type="molecule type" value="Genomic_DNA"/>
</dbReference>
<dbReference type="PANTHER" id="PTHR33064:SF40">
    <property type="entry name" value="REVERSE TRANSCRIPTASE_RETROTRANSPOSON-DERIVED PROTEIN RNASE H-LIKE DOMAIN-CONTAINING PROTEIN"/>
    <property type="match status" value="1"/>
</dbReference>
<accession>A0A6V7Q1T4</accession>
<feature type="region of interest" description="Disordered" evidence="1">
    <location>
        <begin position="1"/>
        <end position="23"/>
    </location>
</feature>
<dbReference type="AlphaFoldDB" id="A0A6V7Q1T4"/>
<dbReference type="FunFam" id="3.30.70.270:FF:000020">
    <property type="entry name" value="Transposon Tf2-6 polyprotein-like Protein"/>
    <property type="match status" value="1"/>
</dbReference>
<reference evidence="3" key="1">
    <citation type="submission" date="2020-07" db="EMBL/GenBank/DDBJ databases">
        <authorList>
            <person name="Lin J."/>
        </authorList>
    </citation>
    <scope>NUCLEOTIDE SEQUENCE</scope>
</reference>
<sequence length="174" mass="19738">MSRRTRLKGKSRDVEGLNHSTEHKPLCIPSTASQEEGQYLEVLHQLLSTQQGYVADPHFAQRVKRILRDNGYHRIFIKNYGKLSKPLTELVKNDQFKWEAEAQAAFDNLKGVMTQAPVISLPDYSKPFTVEVDACGLEIGAVCHKKESLLPTLLRLLAKGTWGCQPTRKSSWLY</sequence>
<organism evidence="3">
    <name type="scientific">Ananas comosus var. bracteatus</name>
    <name type="common">red pineapple</name>
    <dbReference type="NCBI Taxonomy" id="296719"/>
    <lineage>
        <taxon>Eukaryota</taxon>
        <taxon>Viridiplantae</taxon>
        <taxon>Streptophyta</taxon>
        <taxon>Embryophyta</taxon>
        <taxon>Tracheophyta</taxon>
        <taxon>Spermatophyta</taxon>
        <taxon>Magnoliopsida</taxon>
        <taxon>Liliopsida</taxon>
        <taxon>Poales</taxon>
        <taxon>Bromeliaceae</taxon>
        <taxon>Bromelioideae</taxon>
        <taxon>Ananas</taxon>
    </lineage>
</organism>
<proteinExistence type="predicted"/>
<name>A0A6V7Q1T4_ANACO</name>
<evidence type="ECO:0000313" key="3">
    <source>
        <dbReference type="EMBL" id="CAD1837139.1"/>
    </source>
</evidence>
<feature type="compositionally biased region" description="Basic and acidic residues" evidence="1">
    <location>
        <begin position="10"/>
        <end position="23"/>
    </location>
</feature>